<sequence>MGMTAGMWLHYLFCFLGAVFVTNAIPHFVSGCAAGRSRVHSPARRARASPPRLKT</sequence>
<name>A0ABT0AXV2_9SPHN</name>
<evidence type="ECO:0000256" key="1">
    <source>
        <dbReference type="SAM" id="MobiDB-lite"/>
    </source>
</evidence>
<reference evidence="2" key="1">
    <citation type="submission" date="2022-03" db="EMBL/GenBank/DDBJ databases">
        <title>Identification of a novel bacterium isolated from mangrove sediments.</title>
        <authorList>
            <person name="Pan X."/>
        </authorList>
    </citation>
    <scope>NUCLEOTIDE SEQUENCE</scope>
    <source>
        <strain evidence="2">B2580</strain>
    </source>
</reference>
<evidence type="ECO:0000313" key="2">
    <source>
        <dbReference type="EMBL" id="MCJ2177634.1"/>
    </source>
</evidence>
<dbReference type="EMBL" id="JALHLE010000004">
    <property type="protein sequence ID" value="MCJ2177634.1"/>
    <property type="molecule type" value="Genomic_DNA"/>
</dbReference>
<feature type="compositionally biased region" description="Basic residues" evidence="1">
    <location>
        <begin position="37"/>
        <end position="55"/>
    </location>
</feature>
<keyword evidence="3" id="KW-1185">Reference proteome</keyword>
<feature type="region of interest" description="Disordered" evidence="1">
    <location>
        <begin position="36"/>
        <end position="55"/>
    </location>
</feature>
<comment type="caution">
    <text evidence="2">The sequence shown here is derived from an EMBL/GenBank/DDBJ whole genome shotgun (WGS) entry which is preliminary data.</text>
</comment>
<proteinExistence type="predicted"/>
<dbReference type="RefSeq" id="WP_243990871.1">
    <property type="nucleotide sequence ID" value="NZ_JALHLE010000004.1"/>
</dbReference>
<accession>A0ABT0AXV2</accession>
<protein>
    <submittedName>
        <fullName evidence="2">Uncharacterized protein</fullName>
    </submittedName>
</protein>
<organism evidence="2 3">
    <name type="scientific">Novosphingobium album</name>
    <name type="common">ex Hu et al. 2023</name>
    <dbReference type="NCBI Taxonomy" id="2930093"/>
    <lineage>
        <taxon>Bacteria</taxon>
        <taxon>Pseudomonadati</taxon>
        <taxon>Pseudomonadota</taxon>
        <taxon>Alphaproteobacteria</taxon>
        <taxon>Sphingomonadales</taxon>
        <taxon>Sphingomonadaceae</taxon>
        <taxon>Novosphingobium</taxon>
    </lineage>
</organism>
<gene>
    <name evidence="2" type="ORF">MTR64_03610</name>
</gene>
<dbReference type="Proteomes" id="UP001162880">
    <property type="component" value="Unassembled WGS sequence"/>
</dbReference>
<evidence type="ECO:0000313" key="3">
    <source>
        <dbReference type="Proteomes" id="UP001162880"/>
    </source>
</evidence>